<feature type="domain" description="Peptidase S11 D-alanyl-D-alanine carboxypeptidase A N-terminal" evidence="11">
    <location>
        <begin position="101"/>
        <end position="331"/>
    </location>
</feature>
<organism evidence="12 13">
    <name type="scientific">Acinetobacter shaoyimingii</name>
    <dbReference type="NCBI Taxonomy" id="2715164"/>
    <lineage>
        <taxon>Bacteria</taxon>
        <taxon>Pseudomonadati</taxon>
        <taxon>Pseudomonadota</taxon>
        <taxon>Gammaproteobacteria</taxon>
        <taxon>Moraxellales</taxon>
        <taxon>Moraxellaceae</taxon>
        <taxon>Acinetobacter</taxon>
    </lineage>
</organism>
<evidence type="ECO:0000256" key="2">
    <source>
        <dbReference type="ARBA" id="ARBA00022729"/>
    </source>
</evidence>
<evidence type="ECO:0000256" key="7">
    <source>
        <dbReference type="PIRSR" id="PIRSR618044-1"/>
    </source>
</evidence>
<evidence type="ECO:0000256" key="10">
    <source>
        <dbReference type="SAM" id="SignalP"/>
    </source>
</evidence>
<evidence type="ECO:0000256" key="8">
    <source>
        <dbReference type="PIRSR" id="PIRSR618044-2"/>
    </source>
</evidence>
<dbReference type="GO" id="GO:0071555">
    <property type="term" value="P:cell wall organization"/>
    <property type="evidence" value="ECO:0007669"/>
    <property type="project" value="UniProtKB-KW"/>
</dbReference>
<feature type="active site" evidence="7">
    <location>
        <position position="195"/>
    </location>
</feature>
<feature type="chain" id="PRO_5026075526" evidence="10">
    <location>
        <begin position="27"/>
        <end position="353"/>
    </location>
</feature>
<keyword evidence="6" id="KW-0961">Cell wall biogenesis/degradation</keyword>
<feature type="signal peptide" evidence="10">
    <location>
        <begin position="1"/>
        <end position="26"/>
    </location>
</feature>
<dbReference type="PANTHER" id="PTHR21581">
    <property type="entry name" value="D-ALANYL-D-ALANINE CARBOXYPEPTIDASE"/>
    <property type="match status" value="1"/>
</dbReference>
<keyword evidence="2 10" id="KW-0732">Signal</keyword>
<dbReference type="GO" id="GO:0009252">
    <property type="term" value="P:peptidoglycan biosynthetic process"/>
    <property type="evidence" value="ECO:0007669"/>
    <property type="project" value="UniProtKB-KW"/>
</dbReference>
<dbReference type="AlphaFoldDB" id="A0A6G8RZ35"/>
<feature type="active site" description="Proton acceptor" evidence="7">
    <location>
        <position position="139"/>
    </location>
</feature>
<dbReference type="SUPFAM" id="SSF56601">
    <property type="entry name" value="beta-lactamase/transpeptidase-like"/>
    <property type="match status" value="1"/>
</dbReference>
<gene>
    <name evidence="12" type="ORF">G8E00_14915</name>
</gene>
<dbReference type="GO" id="GO:0006508">
    <property type="term" value="P:proteolysis"/>
    <property type="evidence" value="ECO:0007669"/>
    <property type="project" value="InterPro"/>
</dbReference>
<dbReference type="InterPro" id="IPR001967">
    <property type="entry name" value="Peptidase_S11_N"/>
</dbReference>
<reference evidence="12 13" key="1">
    <citation type="submission" date="2020-03" db="EMBL/GenBank/DDBJ databases">
        <authorList>
            <person name="Zhu W."/>
        </authorList>
    </citation>
    <scope>NUCLEOTIDE SEQUENCE [LARGE SCALE GENOMIC DNA]</scope>
    <source>
        <strain evidence="12 13">323-1</strain>
    </source>
</reference>
<keyword evidence="5" id="KW-0573">Peptidoglycan synthesis</keyword>
<evidence type="ECO:0000313" key="13">
    <source>
        <dbReference type="Proteomes" id="UP000502297"/>
    </source>
</evidence>
<dbReference type="KEGG" id="asha:G8E00_14915"/>
<evidence type="ECO:0000256" key="3">
    <source>
        <dbReference type="ARBA" id="ARBA00022801"/>
    </source>
</evidence>
<name>A0A6G8RZ35_9GAMM</name>
<evidence type="ECO:0000256" key="4">
    <source>
        <dbReference type="ARBA" id="ARBA00022960"/>
    </source>
</evidence>
<dbReference type="GO" id="GO:0009002">
    <property type="term" value="F:serine-type D-Ala-D-Ala carboxypeptidase activity"/>
    <property type="evidence" value="ECO:0007669"/>
    <property type="project" value="InterPro"/>
</dbReference>
<evidence type="ECO:0000313" key="12">
    <source>
        <dbReference type="EMBL" id="QIO07131.1"/>
    </source>
</evidence>
<dbReference type="RefSeq" id="WP_166012578.1">
    <property type="nucleotide sequence ID" value="NZ_CP049801.1"/>
</dbReference>
<keyword evidence="13" id="KW-1185">Reference proteome</keyword>
<dbReference type="Gene3D" id="3.40.710.10">
    <property type="entry name" value="DD-peptidase/beta-lactamase superfamily"/>
    <property type="match status" value="1"/>
</dbReference>
<evidence type="ECO:0000259" key="11">
    <source>
        <dbReference type="Pfam" id="PF00768"/>
    </source>
</evidence>
<dbReference type="GO" id="GO:0008360">
    <property type="term" value="P:regulation of cell shape"/>
    <property type="evidence" value="ECO:0007669"/>
    <property type="project" value="UniProtKB-KW"/>
</dbReference>
<evidence type="ECO:0000256" key="9">
    <source>
        <dbReference type="RuleBase" id="RU004016"/>
    </source>
</evidence>
<dbReference type="InterPro" id="IPR018044">
    <property type="entry name" value="Peptidase_S11"/>
</dbReference>
<dbReference type="Proteomes" id="UP000502297">
    <property type="component" value="Chromosome"/>
</dbReference>
<proteinExistence type="inferred from homology"/>
<evidence type="ECO:0000256" key="6">
    <source>
        <dbReference type="ARBA" id="ARBA00023316"/>
    </source>
</evidence>
<keyword evidence="4" id="KW-0133">Cell shape</keyword>
<dbReference type="Pfam" id="PF00768">
    <property type="entry name" value="Peptidase_S11"/>
    <property type="match status" value="1"/>
</dbReference>
<comment type="similarity">
    <text evidence="1 9">Belongs to the peptidase S11 family.</text>
</comment>
<feature type="binding site" evidence="8">
    <location>
        <position position="300"/>
    </location>
    <ligand>
        <name>substrate</name>
    </ligand>
</feature>
<sequence>MKKSTKTLMNVLSASVLLSLSSLSFAELVNHSGGSSGQASINWSSDDASKLLNSDSNVIDFDDEPAIQGSTTISTTIRKSNGVVNTNPQPQKVQIFDTSKYSNQPSVNARAALVMDAQTGEVLYSKNTNTAMPIASITKLMTAVVIADANLNMSEEITLQQSDFSCSGCKSSSSTLRAGDSMNRAEALLVALMKSENPAASALARTYPGGRTAFFAAMNAKAKSLGMHSTHYVESTGLHPRNVSSARDLGILVSAASQYSLIRQFSTTPSYDFNLGYRVLKSNNTNALVRNGGWNINISKTGYINEAGRCVVMHTTLNNRPAVVVLLGAPTSQARTNDATRLMSWVSQLPKRI</sequence>
<evidence type="ECO:0000256" key="5">
    <source>
        <dbReference type="ARBA" id="ARBA00022984"/>
    </source>
</evidence>
<evidence type="ECO:0000256" key="1">
    <source>
        <dbReference type="ARBA" id="ARBA00007164"/>
    </source>
</evidence>
<dbReference type="EMBL" id="CP049801">
    <property type="protein sequence ID" value="QIO07131.1"/>
    <property type="molecule type" value="Genomic_DNA"/>
</dbReference>
<accession>A0A6G8RZ35</accession>
<keyword evidence="3" id="KW-0378">Hydrolase</keyword>
<feature type="active site" description="Acyl-ester intermediate" evidence="7">
    <location>
        <position position="136"/>
    </location>
</feature>
<dbReference type="PRINTS" id="PR00725">
    <property type="entry name" value="DADACBPTASE1"/>
</dbReference>
<protein>
    <submittedName>
        <fullName evidence="12">D-alanyl-D-alanine endopeptidase</fullName>
    </submittedName>
</protein>
<dbReference type="PANTHER" id="PTHR21581:SF26">
    <property type="entry name" value="D-ALANYL-D-ALANINE ENDOPEPTIDASE"/>
    <property type="match status" value="1"/>
</dbReference>
<dbReference type="InterPro" id="IPR012338">
    <property type="entry name" value="Beta-lactam/transpept-like"/>
</dbReference>